<dbReference type="Pfam" id="PF19953">
    <property type="entry name" value="EACC1"/>
    <property type="match status" value="1"/>
</dbReference>
<dbReference type="Proteomes" id="UP000217103">
    <property type="component" value="Unassembled WGS sequence"/>
</dbReference>
<dbReference type="OrthoDB" id="3626734at2"/>
<protein>
    <submittedName>
        <fullName evidence="1">Uncharacterized protein</fullName>
    </submittedName>
</protein>
<gene>
    <name evidence="1" type="ORF">SAMN04489764_1172</name>
</gene>
<dbReference type="InterPro" id="IPR045428">
    <property type="entry name" value="EACC1"/>
</dbReference>
<organism evidence="1 2">
    <name type="scientific">Thermostaphylospora chromogena</name>
    <dbReference type="NCBI Taxonomy" id="35622"/>
    <lineage>
        <taxon>Bacteria</taxon>
        <taxon>Bacillati</taxon>
        <taxon>Actinomycetota</taxon>
        <taxon>Actinomycetes</taxon>
        <taxon>Streptosporangiales</taxon>
        <taxon>Thermomonosporaceae</taxon>
        <taxon>Thermostaphylospora</taxon>
    </lineage>
</organism>
<evidence type="ECO:0000313" key="2">
    <source>
        <dbReference type="Proteomes" id="UP000217103"/>
    </source>
</evidence>
<reference evidence="1 2" key="1">
    <citation type="submission" date="2016-10" db="EMBL/GenBank/DDBJ databases">
        <authorList>
            <person name="de Groot N.N."/>
        </authorList>
    </citation>
    <scope>NUCLEOTIDE SEQUENCE [LARGE SCALE GENOMIC DNA]</scope>
    <source>
        <strain evidence="1 2">DSM 43794</strain>
    </source>
</reference>
<name>A0A1H1BXF7_9ACTN</name>
<dbReference type="RefSeq" id="WP_131815443.1">
    <property type="nucleotide sequence ID" value="NZ_FNKK01000002.1"/>
</dbReference>
<accession>A0A1H1BXF7</accession>
<dbReference type="EMBL" id="FNKK01000002">
    <property type="protein sequence ID" value="SDQ56450.1"/>
    <property type="molecule type" value="Genomic_DNA"/>
</dbReference>
<evidence type="ECO:0000313" key="1">
    <source>
        <dbReference type="EMBL" id="SDQ56450.1"/>
    </source>
</evidence>
<keyword evidence="2" id="KW-1185">Reference proteome</keyword>
<dbReference type="AlphaFoldDB" id="A0A1H1BXF7"/>
<sequence length="119" mass="12612">MELALRIADDPSGRELSSLRAWLLREPGLRGGMAKVTAGGVTGPGHMGAEGLELINVVLSNAIALGSLIVSIASWRASRPRRPPVHIETNGVSVVVHTNDPEDLRAIVEALTRTTTRST</sequence>
<proteinExistence type="predicted"/>